<dbReference type="EMBL" id="JAGQLH010000049">
    <property type="protein sequence ID" value="MCA9385847.1"/>
    <property type="molecule type" value="Genomic_DNA"/>
</dbReference>
<comment type="caution">
    <text evidence="1">The sequence shown here is derived from an EMBL/GenBank/DDBJ whole genome shotgun (WGS) entry which is preliminary data.</text>
</comment>
<organism evidence="1 2">
    <name type="scientific">Candidatus Dojkabacteria bacterium</name>
    <dbReference type="NCBI Taxonomy" id="2099670"/>
    <lineage>
        <taxon>Bacteria</taxon>
        <taxon>Candidatus Dojkabacteria</taxon>
    </lineage>
</organism>
<evidence type="ECO:0000313" key="1">
    <source>
        <dbReference type="EMBL" id="MCA9385847.1"/>
    </source>
</evidence>
<protein>
    <submittedName>
        <fullName evidence="1">Uncharacterized protein</fullName>
    </submittedName>
</protein>
<sequence>MTVEVHSEAQMIEMFNLSNIDYYRLIPITDLLPEEMEFSNESTIKSPTIANLVGPLIRGEITDGSHLLLTIHKKPEADMSLLGNWWIVVDDEEKSKPQKAKYKKILNEVLIPVNIEYPLKEYFLGMINKIRTGLDKEIYRDILDELHVAIETIRNYIIQEMKGADPLLPAE</sequence>
<reference evidence="1" key="2">
    <citation type="journal article" date="2021" name="Microbiome">
        <title>Successional dynamics and alternative stable states in a saline activated sludge microbial community over 9 years.</title>
        <authorList>
            <person name="Wang Y."/>
            <person name="Ye J."/>
            <person name="Ju F."/>
            <person name="Liu L."/>
            <person name="Boyd J.A."/>
            <person name="Deng Y."/>
            <person name="Parks D.H."/>
            <person name="Jiang X."/>
            <person name="Yin X."/>
            <person name="Woodcroft B.J."/>
            <person name="Tyson G.W."/>
            <person name="Hugenholtz P."/>
            <person name="Polz M.F."/>
            <person name="Zhang T."/>
        </authorList>
    </citation>
    <scope>NUCLEOTIDE SEQUENCE</scope>
    <source>
        <strain evidence="1">HKST-UBA11</strain>
    </source>
</reference>
<dbReference type="Proteomes" id="UP000754563">
    <property type="component" value="Unassembled WGS sequence"/>
</dbReference>
<gene>
    <name evidence="1" type="ORF">KC717_04315</name>
</gene>
<accession>A0A955L871</accession>
<dbReference type="AlphaFoldDB" id="A0A955L871"/>
<proteinExistence type="predicted"/>
<name>A0A955L871_9BACT</name>
<evidence type="ECO:0000313" key="2">
    <source>
        <dbReference type="Proteomes" id="UP000754563"/>
    </source>
</evidence>
<reference evidence="1" key="1">
    <citation type="submission" date="2020-04" db="EMBL/GenBank/DDBJ databases">
        <authorList>
            <person name="Zhang T."/>
        </authorList>
    </citation>
    <scope>NUCLEOTIDE SEQUENCE</scope>
    <source>
        <strain evidence="1">HKST-UBA11</strain>
    </source>
</reference>